<dbReference type="EMBL" id="CAXKWB010061049">
    <property type="protein sequence ID" value="CAL4183834.1"/>
    <property type="molecule type" value="Genomic_DNA"/>
</dbReference>
<comment type="caution">
    <text evidence="1">The sequence shown here is derived from an EMBL/GenBank/DDBJ whole genome shotgun (WGS) entry which is preliminary data.</text>
</comment>
<sequence>MSVAMSYHELQENLLQLEEDIINQENGPPMAPTILKCNCNLETCDCQECLANPLPLDGSIKIRILSWCPTPNQGQFINCFMGQYGTTFYYTWPCGLSAHCNPSQAPLPKESDLAQDFVQMLLDN</sequence>
<evidence type="ECO:0000313" key="2">
    <source>
        <dbReference type="Proteomes" id="UP001497623"/>
    </source>
</evidence>
<keyword evidence="2" id="KW-1185">Reference proteome</keyword>
<dbReference type="AlphaFoldDB" id="A0AAV2SC32"/>
<dbReference type="Proteomes" id="UP001497623">
    <property type="component" value="Unassembled WGS sequence"/>
</dbReference>
<name>A0AAV2SC32_MEGNR</name>
<accession>A0AAV2SC32</accession>
<evidence type="ECO:0000313" key="1">
    <source>
        <dbReference type="EMBL" id="CAL4183834.1"/>
    </source>
</evidence>
<reference evidence="1 2" key="1">
    <citation type="submission" date="2024-05" db="EMBL/GenBank/DDBJ databases">
        <authorList>
            <person name="Wallberg A."/>
        </authorList>
    </citation>
    <scope>NUCLEOTIDE SEQUENCE [LARGE SCALE GENOMIC DNA]</scope>
</reference>
<protein>
    <submittedName>
        <fullName evidence="1">Uncharacterized protein</fullName>
    </submittedName>
</protein>
<organism evidence="1 2">
    <name type="scientific">Meganyctiphanes norvegica</name>
    <name type="common">Northern krill</name>
    <name type="synonym">Thysanopoda norvegica</name>
    <dbReference type="NCBI Taxonomy" id="48144"/>
    <lineage>
        <taxon>Eukaryota</taxon>
        <taxon>Metazoa</taxon>
        <taxon>Ecdysozoa</taxon>
        <taxon>Arthropoda</taxon>
        <taxon>Crustacea</taxon>
        <taxon>Multicrustacea</taxon>
        <taxon>Malacostraca</taxon>
        <taxon>Eumalacostraca</taxon>
        <taxon>Eucarida</taxon>
        <taxon>Euphausiacea</taxon>
        <taxon>Euphausiidae</taxon>
        <taxon>Meganyctiphanes</taxon>
    </lineage>
</organism>
<gene>
    <name evidence="1" type="ORF">MNOR_LOCUS35735</name>
</gene>
<proteinExistence type="predicted"/>